<proteinExistence type="predicted"/>
<protein>
    <submittedName>
        <fullName evidence="1">Uncharacterized protein</fullName>
    </submittedName>
</protein>
<gene>
    <name evidence="1" type="ORF">SAMD00023353_5800610</name>
</gene>
<sequence>MTWSTGTLYKPGGEQWRTSLGAEVERSASITAAALRRLYKNEDVGVGIIRELKSQATLKNSRKKKRNFVLEMDKI</sequence>
<dbReference type="EMBL" id="DF977503">
    <property type="protein sequence ID" value="GAW26953.1"/>
    <property type="molecule type" value="Genomic_DNA"/>
</dbReference>
<dbReference type="Proteomes" id="UP000054516">
    <property type="component" value="Unassembled WGS sequence"/>
</dbReference>
<evidence type="ECO:0000313" key="1">
    <source>
        <dbReference type="EMBL" id="GAW26953.1"/>
    </source>
</evidence>
<name>A0A1S8AA95_ROSNE</name>
<keyword evidence="2" id="KW-1185">Reference proteome</keyword>
<dbReference type="AlphaFoldDB" id="A0A1S8AA95"/>
<accession>A0A1S8AA95</accession>
<reference evidence="1" key="1">
    <citation type="submission" date="2016-03" db="EMBL/GenBank/DDBJ databases">
        <title>Draft genome sequence of Rosellinia necatrix.</title>
        <authorList>
            <person name="Kanematsu S."/>
        </authorList>
    </citation>
    <scope>NUCLEOTIDE SEQUENCE [LARGE SCALE GENOMIC DNA]</scope>
    <source>
        <strain evidence="1">W97</strain>
    </source>
</reference>
<evidence type="ECO:0000313" key="2">
    <source>
        <dbReference type="Proteomes" id="UP000054516"/>
    </source>
</evidence>
<organism evidence="1">
    <name type="scientific">Rosellinia necatrix</name>
    <name type="common">White root-rot fungus</name>
    <dbReference type="NCBI Taxonomy" id="77044"/>
    <lineage>
        <taxon>Eukaryota</taxon>
        <taxon>Fungi</taxon>
        <taxon>Dikarya</taxon>
        <taxon>Ascomycota</taxon>
        <taxon>Pezizomycotina</taxon>
        <taxon>Sordariomycetes</taxon>
        <taxon>Xylariomycetidae</taxon>
        <taxon>Xylariales</taxon>
        <taxon>Xylariaceae</taxon>
        <taxon>Rosellinia</taxon>
    </lineage>
</organism>